<dbReference type="Pfam" id="PF01648">
    <property type="entry name" value="ACPS"/>
    <property type="match status" value="1"/>
</dbReference>
<feature type="domain" description="4'-phosphopantetheinyl transferase" evidence="3">
    <location>
        <begin position="81"/>
        <end position="148"/>
    </location>
</feature>
<evidence type="ECO:0000256" key="1">
    <source>
        <dbReference type="ARBA" id="ARBA00010990"/>
    </source>
</evidence>
<organism evidence="4 5">
    <name type="scientific">Blautia intestinihominis</name>
    <dbReference type="NCBI Taxonomy" id="3133152"/>
    <lineage>
        <taxon>Bacteria</taxon>
        <taxon>Bacillati</taxon>
        <taxon>Bacillota</taxon>
        <taxon>Clostridia</taxon>
        <taxon>Lachnospirales</taxon>
        <taxon>Lachnospiraceae</taxon>
        <taxon>Blautia</taxon>
    </lineage>
</organism>
<gene>
    <name evidence="4" type="ORF">WMO75_00440</name>
</gene>
<dbReference type="InterPro" id="IPR050559">
    <property type="entry name" value="P-Pant_transferase_sf"/>
</dbReference>
<dbReference type="PANTHER" id="PTHR12215">
    <property type="entry name" value="PHOSPHOPANTETHEINE TRANSFERASE"/>
    <property type="match status" value="1"/>
</dbReference>
<proteinExistence type="inferred from homology"/>
<evidence type="ECO:0000256" key="2">
    <source>
        <dbReference type="ARBA" id="ARBA00022679"/>
    </source>
</evidence>
<keyword evidence="2 4" id="KW-0808">Transferase</keyword>
<keyword evidence="5" id="KW-1185">Reference proteome</keyword>
<reference evidence="4 5" key="1">
    <citation type="submission" date="2024-03" db="EMBL/GenBank/DDBJ databases">
        <title>Human intestinal bacterial collection.</title>
        <authorList>
            <person name="Pauvert C."/>
            <person name="Hitch T.C.A."/>
            <person name="Clavel T."/>
        </authorList>
    </citation>
    <scope>NUCLEOTIDE SEQUENCE [LARGE SCALE GENOMIC DNA]</scope>
    <source>
        <strain evidence="4 5">CLA-AA-H95</strain>
    </source>
</reference>
<evidence type="ECO:0000259" key="3">
    <source>
        <dbReference type="Pfam" id="PF01648"/>
    </source>
</evidence>
<dbReference type="RefSeq" id="WP_022214942.1">
    <property type="nucleotide sequence ID" value="NZ_JBBMEI010000001.1"/>
</dbReference>
<comment type="caution">
    <text evidence="4">The sequence shown here is derived from an EMBL/GenBank/DDBJ whole genome shotgun (WGS) entry which is preliminary data.</text>
</comment>
<comment type="similarity">
    <text evidence="1">Belongs to the P-Pant transferase superfamily. Gsp/Sfp/HetI/AcpT family.</text>
</comment>
<name>A0ABV1AIK7_9FIRM</name>
<dbReference type="InterPro" id="IPR008278">
    <property type="entry name" value="4-PPantetheinyl_Trfase_dom"/>
</dbReference>
<dbReference type="GO" id="GO:0016740">
    <property type="term" value="F:transferase activity"/>
    <property type="evidence" value="ECO:0007669"/>
    <property type="project" value="UniProtKB-KW"/>
</dbReference>
<dbReference type="InterPro" id="IPR037143">
    <property type="entry name" value="4-PPantetheinyl_Trfase_dom_sf"/>
</dbReference>
<dbReference type="PANTHER" id="PTHR12215:SF10">
    <property type="entry name" value="L-AMINOADIPATE-SEMIALDEHYDE DEHYDROGENASE-PHOSPHOPANTETHEINYL TRANSFERASE"/>
    <property type="match status" value="1"/>
</dbReference>
<accession>A0ABV1AIK7</accession>
<sequence length="182" mass="21223">MKAVIYFTEVPEKYLHKNMEHMIGEKLLATGLYKEYGLKLAFEPRAAGEHGKPFLTLQPKIHYNISHSGKYVMCIIAGEEVGIDVQEHKKVNYERMLTRMVPADMVREILESEQMEKAFFTQWVLREAYIKWTGEGLSKDLRKISLDKGSYLMLEMEPGYSGAVWSRDPLELRWVHEEIQLP</sequence>
<evidence type="ECO:0000313" key="4">
    <source>
        <dbReference type="EMBL" id="MEQ2356819.1"/>
    </source>
</evidence>
<dbReference type="EMBL" id="JBBMEI010000001">
    <property type="protein sequence ID" value="MEQ2356819.1"/>
    <property type="molecule type" value="Genomic_DNA"/>
</dbReference>
<protein>
    <submittedName>
        <fullName evidence="4">4'-phosphopantetheinyl transferase superfamily protein</fullName>
    </submittedName>
</protein>
<dbReference type="Proteomes" id="UP001446032">
    <property type="component" value="Unassembled WGS sequence"/>
</dbReference>
<evidence type="ECO:0000313" key="5">
    <source>
        <dbReference type="Proteomes" id="UP001446032"/>
    </source>
</evidence>
<dbReference type="SUPFAM" id="SSF56214">
    <property type="entry name" value="4'-phosphopantetheinyl transferase"/>
    <property type="match status" value="2"/>
</dbReference>
<dbReference type="Gene3D" id="3.90.470.20">
    <property type="entry name" value="4'-phosphopantetheinyl transferase domain"/>
    <property type="match status" value="2"/>
</dbReference>